<evidence type="ECO:0000256" key="5">
    <source>
        <dbReference type="ARBA" id="ARBA00022692"/>
    </source>
</evidence>
<keyword evidence="5 11" id="KW-0812">Transmembrane</keyword>
<dbReference type="Gene3D" id="2.170.130.10">
    <property type="entry name" value="TonB-dependent receptor, plug domain"/>
    <property type="match status" value="1"/>
</dbReference>
<dbReference type="EMBL" id="LVJZ01000003">
    <property type="protein sequence ID" value="ODB97761.1"/>
    <property type="molecule type" value="Genomic_DNA"/>
</dbReference>
<evidence type="ECO:0000313" key="15">
    <source>
        <dbReference type="EMBL" id="ODB97761.1"/>
    </source>
</evidence>
<evidence type="ECO:0000256" key="10">
    <source>
        <dbReference type="ARBA" id="ARBA00023237"/>
    </source>
</evidence>
<reference evidence="15 16" key="1">
    <citation type="submission" date="2016-03" db="EMBL/GenBank/DDBJ databases">
        <title>Chemosynthetic sulphur-oxidizing symbionts of marine invertebrate animals are capable of nitrogen fixation.</title>
        <authorList>
            <person name="Petersen J.M."/>
            <person name="Kemper A."/>
            <person name="Gruber-Vodicka H."/>
            <person name="Cardini U."/>
            <person name="Geest Mvander."/>
            <person name="Kleiner M."/>
            <person name="Bulgheresi S."/>
            <person name="Fussmann M."/>
            <person name="Herbold C."/>
            <person name="Seah B.K.B."/>
            <person name="Antony C.Paul."/>
            <person name="Liu D."/>
            <person name="Belitz A."/>
            <person name="Weber M."/>
        </authorList>
    </citation>
    <scope>NUCLEOTIDE SEQUENCE [LARGE SCALE GENOMIC DNA]</scope>
    <source>
        <strain evidence="15">G_D</strain>
    </source>
</reference>
<evidence type="ECO:0000256" key="12">
    <source>
        <dbReference type="RuleBase" id="RU003357"/>
    </source>
</evidence>
<evidence type="ECO:0000256" key="6">
    <source>
        <dbReference type="ARBA" id="ARBA00023004"/>
    </source>
</evidence>
<dbReference type="Gene3D" id="2.40.170.20">
    <property type="entry name" value="TonB-dependent receptor, beta-barrel domain"/>
    <property type="match status" value="1"/>
</dbReference>
<evidence type="ECO:0000313" key="16">
    <source>
        <dbReference type="Proteomes" id="UP000094849"/>
    </source>
</evidence>
<evidence type="ECO:0008006" key="17">
    <source>
        <dbReference type="Google" id="ProtNLM"/>
    </source>
</evidence>
<comment type="subcellular location">
    <subcellularLocation>
        <location evidence="1 11">Cell outer membrane</location>
        <topology evidence="1 11">Multi-pass membrane protein</topology>
    </subcellularLocation>
</comment>
<accession>A0A1E2USW5</accession>
<dbReference type="Proteomes" id="UP000094849">
    <property type="component" value="Unassembled WGS sequence"/>
</dbReference>
<dbReference type="SUPFAM" id="SSF56935">
    <property type="entry name" value="Porins"/>
    <property type="match status" value="1"/>
</dbReference>
<dbReference type="Pfam" id="PF00593">
    <property type="entry name" value="TonB_dep_Rec_b-barrel"/>
    <property type="match status" value="1"/>
</dbReference>
<sequence length="698" mass="77560">MLPLPRQLISLVTATVMVQLSTYSSAEVTAQTSILNEISVTATRVEKPLEKVPAAVGIVQQQTIQFSEPQLGLDESLIHIPGIFMQNRYNFAQDLRISIRGFGARSAFGIRGIKIIVDGIPETLPDGQANVDSIDIGSIGNMQVIRGPVSALYGNASGGAILIGSEEPPEIPFISVRPTFGEDGFQKHQIKFGGQTESFDYLVNLSDMSYDGYRDQSATEQSALNSKFSFDLDGGGRFNTVINYTDSPQADDPGGLTEQLVEDDPTAAWTRNKSLDSGEELEQTRVGFVFENPLGEQGELRVRNYYVWRDLANRLPIGATGHGIVLDRFAYGGGVQYTHKAPINTHGNRFTIGIDMDRQEDDRKRYLLAGENLGTKIQDQDEQVDNIGLYLQNEYSINETMELTLGGRYDHLDFELEDDFLSNGDDSGDRSFSKFSPTLGFRYTPREDINLYANLSRSFESPAAVELRDPDGAGFNQDLEPQVATGYEIGVKGALDDRIRYDLALFAMDVTDELVPFEIDDITYYENAGESSRNGLEAQVVFELFNTLITTLAYTYSNFEFEKFIDDNGNDFSGNVIPGVPENLFSADFSYTHPNGIYSQLTALYVDEIYADNANTVTNDGYALADLRVGYSRFFGPWELSPFIGVNNLFDKQYNGNVRINTFGGRYFEPAPDRNIYAGLTLRYDFGSQATASKTMNW</sequence>
<evidence type="ECO:0000256" key="8">
    <source>
        <dbReference type="ARBA" id="ARBA00023077"/>
    </source>
</evidence>
<dbReference type="GO" id="GO:0009279">
    <property type="term" value="C:cell outer membrane"/>
    <property type="evidence" value="ECO:0007669"/>
    <property type="project" value="UniProtKB-SubCell"/>
</dbReference>
<dbReference type="OrthoDB" id="9760620at2"/>
<keyword evidence="9 11" id="KW-0472">Membrane</keyword>
<dbReference type="Pfam" id="PF07715">
    <property type="entry name" value="Plug"/>
    <property type="match status" value="1"/>
</dbReference>
<keyword evidence="10 11" id="KW-0998">Cell outer membrane</keyword>
<comment type="similarity">
    <text evidence="11 12">Belongs to the TonB-dependent receptor family.</text>
</comment>
<dbReference type="InterPro" id="IPR036942">
    <property type="entry name" value="Beta-barrel_TonB_sf"/>
</dbReference>
<keyword evidence="7" id="KW-0406">Ion transport</keyword>
<dbReference type="AlphaFoldDB" id="A0A1E2USW5"/>
<dbReference type="STRING" id="1818881.A3196_13925"/>
<gene>
    <name evidence="15" type="ORF">A3196_13925</name>
</gene>
<proteinExistence type="inferred from homology"/>
<dbReference type="InterPro" id="IPR012910">
    <property type="entry name" value="Plug_dom"/>
</dbReference>
<feature type="domain" description="TonB-dependent receptor plug" evidence="14">
    <location>
        <begin position="49"/>
        <end position="159"/>
    </location>
</feature>
<keyword evidence="8 12" id="KW-0798">TonB box</keyword>
<dbReference type="InterPro" id="IPR037066">
    <property type="entry name" value="Plug_dom_sf"/>
</dbReference>
<evidence type="ECO:0000259" key="13">
    <source>
        <dbReference type="Pfam" id="PF00593"/>
    </source>
</evidence>
<keyword evidence="16" id="KW-1185">Reference proteome</keyword>
<dbReference type="RefSeq" id="WP_069014437.1">
    <property type="nucleotide sequence ID" value="NZ_LVJW01000003.1"/>
</dbReference>
<keyword evidence="2 11" id="KW-0813">Transport</keyword>
<dbReference type="PANTHER" id="PTHR32552">
    <property type="entry name" value="FERRICHROME IRON RECEPTOR-RELATED"/>
    <property type="match status" value="1"/>
</dbReference>
<organism evidence="15 16">
    <name type="scientific">Candidatus Thiodiazotropha endoloripes</name>
    <dbReference type="NCBI Taxonomy" id="1818881"/>
    <lineage>
        <taxon>Bacteria</taxon>
        <taxon>Pseudomonadati</taxon>
        <taxon>Pseudomonadota</taxon>
        <taxon>Gammaproteobacteria</taxon>
        <taxon>Chromatiales</taxon>
        <taxon>Sedimenticolaceae</taxon>
        <taxon>Candidatus Thiodiazotropha</taxon>
    </lineage>
</organism>
<keyword evidence="3 11" id="KW-1134">Transmembrane beta strand</keyword>
<evidence type="ECO:0000256" key="4">
    <source>
        <dbReference type="ARBA" id="ARBA00022496"/>
    </source>
</evidence>
<dbReference type="InterPro" id="IPR039426">
    <property type="entry name" value="TonB-dep_rcpt-like"/>
</dbReference>
<evidence type="ECO:0000256" key="11">
    <source>
        <dbReference type="PROSITE-ProRule" id="PRU01360"/>
    </source>
</evidence>
<dbReference type="CDD" id="cd01347">
    <property type="entry name" value="ligand_gated_channel"/>
    <property type="match status" value="1"/>
</dbReference>
<keyword evidence="6" id="KW-0408">Iron</keyword>
<dbReference type="InterPro" id="IPR000531">
    <property type="entry name" value="Beta-barrel_TonB"/>
</dbReference>
<dbReference type="PANTHER" id="PTHR32552:SF81">
    <property type="entry name" value="TONB-DEPENDENT OUTER MEMBRANE RECEPTOR"/>
    <property type="match status" value="1"/>
</dbReference>
<evidence type="ECO:0000256" key="1">
    <source>
        <dbReference type="ARBA" id="ARBA00004571"/>
    </source>
</evidence>
<dbReference type="GO" id="GO:0006826">
    <property type="term" value="P:iron ion transport"/>
    <property type="evidence" value="ECO:0007669"/>
    <property type="project" value="UniProtKB-KW"/>
</dbReference>
<keyword evidence="4" id="KW-0410">Iron transport</keyword>
<comment type="caution">
    <text evidence="15">The sequence shown here is derived from an EMBL/GenBank/DDBJ whole genome shotgun (WGS) entry which is preliminary data.</text>
</comment>
<evidence type="ECO:0000256" key="7">
    <source>
        <dbReference type="ARBA" id="ARBA00023065"/>
    </source>
</evidence>
<evidence type="ECO:0000256" key="9">
    <source>
        <dbReference type="ARBA" id="ARBA00023136"/>
    </source>
</evidence>
<feature type="domain" description="TonB-dependent receptor-like beta-barrel" evidence="13">
    <location>
        <begin position="231"/>
        <end position="649"/>
    </location>
</feature>
<evidence type="ECO:0000259" key="14">
    <source>
        <dbReference type="Pfam" id="PF07715"/>
    </source>
</evidence>
<protein>
    <recommendedName>
        <fullName evidence="17">TonB-dependent receptor</fullName>
    </recommendedName>
</protein>
<name>A0A1E2USW5_9GAMM</name>
<evidence type="ECO:0000256" key="3">
    <source>
        <dbReference type="ARBA" id="ARBA00022452"/>
    </source>
</evidence>
<evidence type="ECO:0000256" key="2">
    <source>
        <dbReference type="ARBA" id="ARBA00022448"/>
    </source>
</evidence>
<dbReference type="PROSITE" id="PS52016">
    <property type="entry name" value="TONB_DEPENDENT_REC_3"/>
    <property type="match status" value="1"/>
</dbReference>